<proteinExistence type="predicted"/>
<name>X1C9V1_9ZZZZ</name>
<comment type="caution">
    <text evidence="1">The sequence shown here is derived from an EMBL/GenBank/DDBJ whole genome shotgun (WGS) entry which is preliminary data.</text>
</comment>
<dbReference type="EMBL" id="BART01020859">
    <property type="protein sequence ID" value="GAG93163.1"/>
    <property type="molecule type" value="Genomic_DNA"/>
</dbReference>
<protein>
    <submittedName>
        <fullName evidence="1">Uncharacterized protein</fullName>
    </submittedName>
</protein>
<feature type="non-terminal residue" evidence="1">
    <location>
        <position position="36"/>
    </location>
</feature>
<sequence length="36" mass="4067">MPGQPVFYASNYISLPKPDFAKLMSSILYLYARING</sequence>
<gene>
    <name evidence="1" type="ORF">S01H4_38649</name>
</gene>
<reference evidence="1" key="1">
    <citation type="journal article" date="2014" name="Front. Microbiol.">
        <title>High frequency of phylogenetically diverse reductive dehalogenase-homologous genes in deep subseafloor sedimentary metagenomes.</title>
        <authorList>
            <person name="Kawai M."/>
            <person name="Futagami T."/>
            <person name="Toyoda A."/>
            <person name="Takaki Y."/>
            <person name="Nishi S."/>
            <person name="Hori S."/>
            <person name="Arai W."/>
            <person name="Tsubouchi T."/>
            <person name="Morono Y."/>
            <person name="Uchiyama I."/>
            <person name="Ito T."/>
            <person name="Fujiyama A."/>
            <person name="Inagaki F."/>
            <person name="Takami H."/>
        </authorList>
    </citation>
    <scope>NUCLEOTIDE SEQUENCE</scope>
    <source>
        <strain evidence="1">Expedition CK06-06</strain>
    </source>
</reference>
<organism evidence="1">
    <name type="scientific">marine sediment metagenome</name>
    <dbReference type="NCBI Taxonomy" id="412755"/>
    <lineage>
        <taxon>unclassified sequences</taxon>
        <taxon>metagenomes</taxon>
        <taxon>ecological metagenomes</taxon>
    </lineage>
</organism>
<dbReference type="AlphaFoldDB" id="X1C9V1"/>
<evidence type="ECO:0000313" key="1">
    <source>
        <dbReference type="EMBL" id="GAG93163.1"/>
    </source>
</evidence>
<accession>X1C9V1</accession>